<dbReference type="PROSITE" id="PS50405">
    <property type="entry name" value="GST_CTER"/>
    <property type="match status" value="1"/>
</dbReference>
<accession>A0A7W6GSP3</accession>
<dbReference type="RefSeq" id="WP_183967218.1">
    <property type="nucleotide sequence ID" value="NZ_BAABBZ010000006.1"/>
</dbReference>
<dbReference type="SUPFAM" id="SSF47616">
    <property type="entry name" value="GST C-terminal domain-like"/>
    <property type="match status" value="1"/>
</dbReference>
<evidence type="ECO:0000256" key="1">
    <source>
        <dbReference type="RuleBase" id="RU003494"/>
    </source>
</evidence>
<dbReference type="CDD" id="cd03048">
    <property type="entry name" value="GST_N_Ure2p_like"/>
    <property type="match status" value="1"/>
</dbReference>
<protein>
    <submittedName>
        <fullName evidence="4">GST-like protein</fullName>
        <ecNumber evidence="4">1.8.4.-</ecNumber>
    </submittedName>
</protein>
<keyword evidence="4" id="KW-0560">Oxidoreductase</keyword>
<dbReference type="CDD" id="cd03178">
    <property type="entry name" value="GST_C_Ure2p_like"/>
    <property type="match status" value="1"/>
</dbReference>
<dbReference type="SFLD" id="SFLDG00358">
    <property type="entry name" value="Main_(cytGST)"/>
    <property type="match status" value="1"/>
</dbReference>
<evidence type="ECO:0000313" key="4">
    <source>
        <dbReference type="EMBL" id="MBB3986656.1"/>
    </source>
</evidence>
<dbReference type="InterPro" id="IPR010987">
    <property type="entry name" value="Glutathione-S-Trfase_C-like"/>
</dbReference>
<dbReference type="PROSITE" id="PS50404">
    <property type="entry name" value="GST_NTER"/>
    <property type="match status" value="1"/>
</dbReference>
<reference evidence="4 5" key="1">
    <citation type="submission" date="2020-08" db="EMBL/GenBank/DDBJ databases">
        <title>Genomic Encyclopedia of Type Strains, Phase IV (KMG-IV): sequencing the most valuable type-strain genomes for metagenomic binning, comparative biology and taxonomic classification.</title>
        <authorList>
            <person name="Goeker M."/>
        </authorList>
    </citation>
    <scope>NUCLEOTIDE SEQUENCE [LARGE SCALE GENOMIC DNA]</scope>
    <source>
        <strain evidence="4 5">DSM 102235</strain>
    </source>
</reference>
<evidence type="ECO:0000259" key="2">
    <source>
        <dbReference type="PROSITE" id="PS50404"/>
    </source>
</evidence>
<evidence type="ECO:0000259" key="3">
    <source>
        <dbReference type="PROSITE" id="PS50405"/>
    </source>
</evidence>
<dbReference type="SFLD" id="SFLDS00019">
    <property type="entry name" value="Glutathione_Transferase_(cytos"/>
    <property type="match status" value="1"/>
</dbReference>
<name>A0A7W6GSP3_9RHOB</name>
<sequence>MFPDDFLVNDRWPAKDPSVIQLYSYPTPNGVKVSTMLEETGLPYEPHFVSLSDEDVRSPEFLSISPNNKIPAIVDPAGPDGPVSLFESGAILIHLAEKSGKFLPSGADRLKVIQWLMWQMGGLGPMLGQLGYFHAFKGKEIDDPRPKERFVNEARRLLGVLDTQLNGQEWVAGDYSIADMAIVPWLETIHRFYDAADLLGWDNFENLEGYRQRFMARDAVKKAWDIPHVPE</sequence>
<dbReference type="SUPFAM" id="SSF52833">
    <property type="entry name" value="Thioredoxin-like"/>
    <property type="match status" value="1"/>
</dbReference>
<dbReference type="EC" id="1.8.4.-" evidence="4"/>
<dbReference type="InterPro" id="IPR040079">
    <property type="entry name" value="Glutathione_S-Trfase"/>
</dbReference>
<keyword evidence="5" id="KW-1185">Reference proteome</keyword>
<dbReference type="SFLD" id="SFLDG01151">
    <property type="entry name" value="Main.2:_Nu-like"/>
    <property type="match status" value="1"/>
</dbReference>
<evidence type="ECO:0000313" key="5">
    <source>
        <dbReference type="Proteomes" id="UP000541426"/>
    </source>
</evidence>
<dbReference type="Pfam" id="PF02798">
    <property type="entry name" value="GST_N"/>
    <property type="match status" value="1"/>
</dbReference>
<comment type="similarity">
    <text evidence="1">Belongs to the GST superfamily.</text>
</comment>
<dbReference type="Proteomes" id="UP000541426">
    <property type="component" value="Unassembled WGS sequence"/>
</dbReference>
<dbReference type="Pfam" id="PF00043">
    <property type="entry name" value="GST_C"/>
    <property type="match status" value="1"/>
</dbReference>
<dbReference type="InterPro" id="IPR004046">
    <property type="entry name" value="GST_C"/>
</dbReference>
<dbReference type="Gene3D" id="1.20.1050.10">
    <property type="match status" value="1"/>
</dbReference>
<proteinExistence type="inferred from homology"/>
<dbReference type="Gene3D" id="3.40.30.10">
    <property type="entry name" value="Glutaredoxin"/>
    <property type="match status" value="1"/>
</dbReference>
<dbReference type="EMBL" id="JACIEJ010000007">
    <property type="protein sequence ID" value="MBB3986656.1"/>
    <property type="molecule type" value="Genomic_DNA"/>
</dbReference>
<dbReference type="PANTHER" id="PTHR44051:SF19">
    <property type="entry name" value="DISULFIDE-BOND OXIDOREDUCTASE YFCG"/>
    <property type="match status" value="1"/>
</dbReference>
<organism evidence="4 5">
    <name type="scientific">Sagittula marina</name>
    <dbReference type="NCBI Taxonomy" id="943940"/>
    <lineage>
        <taxon>Bacteria</taxon>
        <taxon>Pseudomonadati</taxon>
        <taxon>Pseudomonadota</taxon>
        <taxon>Alphaproteobacteria</taxon>
        <taxon>Rhodobacterales</taxon>
        <taxon>Roseobacteraceae</taxon>
        <taxon>Sagittula</taxon>
    </lineage>
</organism>
<feature type="domain" description="GST C-terminal" evidence="3">
    <location>
        <begin position="105"/>
        <end position="231"/>
    </location>
</feature>
<dbReference type="InterPro" id="IPR036282">
    <property type="entry name" value="Glutathione-S-Trfase_C_sf"/>
</dbReference>
<comment type="caution">
    <text evidence="4">The sequence shown here is derived from an EMBL/GenBank/DDBJ whole genome shotgun (WGS) entry which is preliminary data.</text>
</comment>
<gene>
    <name evidence="4" type="ORF">GGQ68_002999</name>
</gene>
<dbReference type="AlphaFoldDB" id="A0A7W6GSP3"/>
<dbReference type="InterPro" id="IPR004045">
    <property type="entry name" value="Glutathione_S-Trfase_N"/>
</dbReference>
<dbReference type="InterPro" id="IPR036249">
    <property type="entry name" value="Thioredoxin-like_sf"/>
</dbReference>
<dbReference type="PANTHER" id="PTHR44051">
    <property type="entry name" value="GLUTATHIONE S-TRANSFERASE-RELATED"/>
    <property type="match status" value="1"/>
</dbReference>
<feature type="domain" description="GST N-terminal" evidence="2">
    <location>
        <begin position="17"/>
        <end position="103"/>
    </location>
</feature>
<dbReference type="GO" id="GO:0016491">
    <property type="term" value="F:oxidoreductase activity"/>
    <property type="evidence" value="ECO:0007669"/>
    <property type="project" value="UniProtKB-KW"/>
</dbReference>